<proteinExistence type="predicted"/>
<dbReference type="InterPro" id="IPR000719">
    <property type="entry name" value="Prot_kinase_dom"/>
</dbReference>
<dbReference type="OrthoDB" id="4020008at2"/>
<dbReference type="KEGG" id="kra:Krad_2360"/>
<dbReference type="GO" id="GO:0004672">
    <property type="term" value="F:protein kinase activity"/>
    <property type="evidence" value="ECO:0007669"/>
    <property type="project" value="InterPro"/>
</dbReference>
<dbReference type="STRING" id="266940.Krad_2360"/>
<dbReference type="InterPro" id="IPR002575">
    <property type="entry name" value="Aminoglycoside_PTrfase"/>
</dbReference>
<accession>A6WAK1</accession>
<protein>
    <submittedName>
        <fullName evidence="2">Aminoglycoside phosphotransferase</fullName>
    </submittedName>
</protein>
<dbReference type="HOGENOM" id="CLU_979621_0_0_11"/>
<keyword evidence="3" id="KW-1185">Reference proteome</keyword>
<dbReference type="Proteomes" id="UP000001116">
    <property type="component" value="Chromosome"/>
</dbReference>
<evidence type="ECO:0000259" key="1">
    <source>
        <dbReference type="PROSITE" id="PS50011"/>
    </source>
</evidence>
<feature type="domain" description="Protein kinase" evidence="1">
    <location>
        <begin position="17"/>
        <end position="314"/>
    </location>
</feature>
<name>A6WAK1_KINRD</name>
<dbReference type="EMBL" id="CP000750">
    <property type="protein sequence ID" value="ABS03840.1"/>
    <property type="molecule type" value="Genomic_DNA"/>
</dbReference>
<sequence length="314" mass="34535">MIDEADPVPAQLGALGYPDAHWLAAGMEADVYALDEQTVARLPREAAAAGAGPEEPVERLLEQLNGCWLPFAVPALLGRLTLPDGRCLLRQPRLRGRSIGDFYDPASGHLDPRAEQALIELLSALRTIPHPQRIEMPDLPILGDSTVTTAQPWAAALQRLLEDRTRRFGGLLQAHVDRLDDLVESCDAFLVSRRDVAVTLQHGDICPENVLVDDDCRLTAVLDWGFLTMLADPVLEIALTAGFFDMYGPHALRTDRRLSDLFVEAFDVERADILRFKAVYALIGANAYSGTADGHFQWCAAVLRRPDVRSAVLL</sequence>
<gene>
    <name evidence="2" type="ordered locus">Krad_2360</name>
</gene>
<reference evidence="3" key="1">
    <citation type="journal article" date="2008" name="PLoS ONE">
        <title>Survival in nuclear waste, extreme resistance, and potential applications gleaned from the genome sequence of Kineococcus radiotolerans SRS30216.</title>
        <authorList>
            <person name="Bagwell C.E."/>
            <person name="Bhat S."/>
            <person name="Hawkins G.M."/>
            <person name="Smith B.W."/>
            <person name="Biswas T."/>
            <person name="Hoover T.R."/>
            <person name="Saunders E."/>
            <person name="Han C.S."/>
            <person name="Tsodikov O.V."/>
            <person name="Shimkets L.J."/>
        </authorList>
    </citation>
    <scope>NUCLEOTIDE SEQUENCE [LARGE SCALE GENOMIC DNA]</scope>
    <source>
        <strain evidence="3">ATCC BAA-149 / DSM 14245 / SRS30216</strain>
    </source>
</reference>
<dbReference type="AlphaFoldDB" id="A6WAK1"/>
<dbReference type="InterPro" id="IPR011009">
    <property type="entry name" value="Kinase-like_dom_sf"/>
</dbReference>
<dbReference type="SUPFAM" id="SSF56112">
    <property type="entry name" value="Protein kinase-like (PK-like)"/>
    <property type="match status" value="1"/>
</dbReference>
<dbReference type="eggNOG" id="COG3173">
    <property type="taxonomic scope" value="Bacteria"/>
</dbReference>
<evidence type="ECO:0000313" key="3">
    <source>
        <dbReference type="Proteomes" id="UP000001116"/>
    </source>
</evidence>
<dbReference type="Pfam" id="PF01636">
    <property type="entry name" value="APH"/>
    <property type="match status" value="1"/>
</dbReference>
<evidence type="ECO:0000313" key="2">
    <source>
        <dbReference type="EMBL" id="ABS03840.1"/>
    </source>
</evidence>
<dbReference type="PROSITE" id="PS50011">
    <property type="entry name" value="PROTEIN_KINASE_DOM"/>
    <property type="match status" value="1"/>
</dbReference>
<dbReference type="RefSeq" id="WP_012087942.1">
    <property type="nucleotide sequence ID" value="NC_009664.2"/>
</dbReference>
<organism evidence="2 3">
    <name type="scientific">Kineococcus radiotolerans (strain ATCC BAA-149 / DSM 14245 / SRS30216)</name>
    <dbReference type="NCBI Taxonomy" id="266940"/>
    <lineage>
        <taxon>Bacteria</taxon>
        <taxon>Bacillati</taxon>
        <taxon>Actinomycetota</taxon>
        <taxon>Actinomycetes</taxon>
        <taxon>Kineosporiales</taxon>
        <taxon>Kineosporiaceae</taxon>
        <taxon>Kineococcus</taxon>
    </lineage>
</organism>
<dbReference type="Gene3D" id="3.90.1200.10">
    <property type="match status" value="1"/>
</dbReference>
<dbReference type="GO" id="GO:0005524">
    <property type="term" value="F:ATP binding"/>
    <property type="evidence" value="ECO:0007669"/>
    <property type="project" value="InterPro"/>
</dbReference>